<feature type="compositionally biased region" description="Basic and acidic residues" evidence="5">
    <location>
        <begin position="683"/>
        <end position="698"/>
    </location>
</feature>
<dbReference type="PANTHER" id="PTHR21041">
    <property type="entry name" value="DENDRITIC CELL-SPECIFIC TRANSMEMBRANE PROTEIN"/>
    <property type="match status" value="1"/>
</dbReference>
<feature type="transmembrane region" description="Helical" evidence="6">
    <location>
        <begin position="35"/>
        <end position="58"/>
    </location>
</feature>
<feature type="domain" description="Dendritic cell-specific transmembrane protein-like" evidence="7">
    <location>
        <begin position="366"/>
        <end position="569"/>
    </location>
</feature>
<evidence type="ECO:0000259" key="8">
    <source>
        <dbReference type="Pfam" id="PF26037"/>
    </source>
</evidence>
<feature type="transmembrane region" description="Helical" evidence="6">
    <location>
        <begin position="873"/>
        <end position="892"/>
    </location>
</feature>
<dbReference type="Pfam" id="PF26037">
    <property type="entry name" value="zf-RING_DCST1_C"/>
    <property type="match status" value="1"/>
</dbReference>
<dbReference type="Pfam" id="PF26039">
    <property type="entry name" value="Dcst2"/>
    <property type="match status" value="1"/>
</dbReference>
<evidence type="ECO:0000256" key="3">
    <source>
        <dbReference type="ARBA" id="ARBA00022989"/>
    </source>
</evidence>
<evidence type="ECO:0000256" key="2">
    <source>
        <dbReference type="ARBA" id="ARBA00022692"/>
    </source>
</evidence>
<feature type="region of interest" description="Disordered" evidence="5">
    <location>
        <begin position="672"/>
        <end position="773"/>
    </location>
</feature>
<evidence type="ECO:0000313" key="10">
    <source>
        <dbReference type="Proteomes" id="UP001145742"/>
    </source>
</evidence>
<accession>A0ABQ9DPH6</accession>
<reference evidence="9" key="1">
    <citation type="submission" date="2019-10" db="EMBL/GenBank/DDBJ databases">
        <authorList>
            <person name="Soares A.E.R."/>
            <person name="Aleixo A."/>
            <person name="Schneider P."/>
            <person name="Miyaki C.Y."/>
            <person name="Schneider M.P."/>
            <person name="Mello C."/>
            <person name="Vasconcelos A.T.R."/>
        </authorList>
    </citation>
    <scope>NUCLEOTIDE SEQUENCE</scope>
    <source>
        <tissue evidence="9">Muscle</tissue>
    </source>
</reference>
<feature type="domain" description="E3 ubiquitin-protein ligase DCST1-like C-terminal" evidence="8">
    <location>
        <begin position="622"/>
        <end position="664"/>
    </location>
</feature>
<dbReference type="Pfam" id="PF07782">
    <property type="entry name" value="DC_STAMP"/>
    <property type="match status" value="2"/>
</dbReference>
<proteinExistence type="predicted"/>
<evidence type="ECO:0000313" key="9">
    <source>
        <dbReference type="EMBL" id="KAJ7424794.1"/>
    </source>
</evidence>
<feature type="transmembrane region" description="Helical" evidence="6">
    <location>
        <begin position="1292"/>
        <end position="1311"/>
    </location>
</feature>
<feature type="transmembrane region" description="Helical" evidence="6">
    <location>
        <begin position="529"/>
        <end position="546"/>
    </location>
</feature>
<dbReference type="InterPro" id="IPR051856">
    <property type="entry name" value="CSR-E3_Ligase_Protein"/>
</dbReference>
<comment type="subcellular location">
    <subcellularLocation>
        <location evidence="1">Membrane</location>
        <topology evidence="1">Multi-pass membrane protein</topology>
    </subcellularLocation>
</comment>
<feature type="domain" description="Dendritic cell-specific transmembrane protein-like" evidence="7">
    <location>
        <begin position="1146"/>
        <end position="1336"/>
    </location>
</feature>
<keyword evidence="2 6" id="KW-0812">Transmembrane</keyword>
<dbReference type="Proteomes" id="UP001145742">
    <property type="component" value="Unassembled WGS sequence"/>
</dbReference>
<feature type="transmembrane region" description="Helical" evidence="6">
    <location>
        <begin position="1111"/>
        <end position="1134"/>
    </location>
</feature>
<feature type="transmembrane region" description="Helical" evidence="6">
    <location>
        <begin position="106"/>
        <end position="125"/>
    </location>
</feature>
<protein>
    <recommendedName>
        <fullName evidence="11">DCST2 protein</fullName>
    </recommendedName>
</protein>
<evidence type="ECO:0000256" key="6">
    <source>
        <dbReference type="SAM" id="Phobius"/>
    </source>
</evidence>
<feature type="transmembrane region" description="Helical" evidence="6">
    <location>
        <begin position="235"/>
        <end position="252"/>
    </location>
</feature>
<evidence type="ECO:0008006" key="11">
    <source>
        <dbReference type="Google" id="ProtNLM"/>
    </source>
</evidence>
<feature type="transmembrane region" description="Helical" evidence="6">
    <location>
        <begin position="65"/>
        <end position="86"/>
    </location>
</feature>
<keyword evidence="10" id="KW-1185">Reference proteome</keyword>
<dbReference type="PANTHER" id="PTHR21041:SF6">
    <property type="entry name" value="DC-STAMP DOMAIN-CONTAINING PROTEIN 2"/>
    <property type="match status" value="1"/>
</dbReference>
<organism evidence="9 10">
    <name type="scientific">Willisornis vidua</name>
    <name type="common">Xingu scale-backed antbird</name>
    <dbReference type="NCBI Taxonomy" id="1566151"/>
    <lineage>
        <taxon>Eukaryota</taxon>
        <taxon>Metazoa</taxon>
        <taxon>Chordata</taxon>
        <taxon>Craniata</taxon>
        <taxon>Vertebrata</taxon>
        <taxon>Euteleostomi</taxon>
        <taxon>Archelosauria</taxon>
        <taxon>Archosauria</taxon>
        <taxon>Dinosauria</taxon>
        <taxon>Saurischia</taxon>
        <taxon>Theropoda</taxon>
        <taxon>Coelurosauria</taxon>
        <taxon>Aves</taxon>
        <taxon>Neognathae</taxon>
        <taxon>Neoaves</taxon>
        <taxon>Telluraves</taxon>
        <taxon>Australaves</taxon>
        <taxon>Passeriformes</taxon>
        <taxon>Thamnophilidae</taxon>
        <taxon>Willisornis</taxon>
    </lineage>
</organism>
<feature type="transmembrane region" description="Helical" evidence="6">
    <location>
        <begin position="424"/>
        <end position="445"/>
    </location>
</feature>
<evidence type="ECO:0000256" key="5">
    <source>
        <dbReference type="SAM" id="MobiDB-lite"/>
    </source>
</evidence>
<name>A0ABQ9DPH6_9PASS</name>
<feature type="transmembrane region" description="Helical" evidence="6">
    <location>
        <begin position="1205"/>
        <end position="1228"/>
    </location>
</feature>
<gene>
    <name evidence="9" type="ORF">WISP_26585</name>
</gene>
<evidence type="ECO:0000259" key="7">
    <source>
        <dbReference type="Pfam" id="PF07782"/>
    </source>
</evidence>
<feature type="compositionally biased region" description="Acidic residues" evidence="5">
    <location>
        <begin position="672"/>
        <end position="682"/>
    </location>
</feature>
<sequence>MRLLSRLCKAWRWQRQGQESGAKLQPEEPSKALEFVHSVGGLVLGLALASIYGALVLLVQGHDVWYCLCITILLGAGLGLGMAFSVKMRMIVLLALPHFFTREGKMLVVMLALCMTMQGPGTNVLHNVSQLAKALSCGAELAQNQTAERLQRAKEPLLNLQNKIKEIGQNAKVVGDRVRRFIRSIMDSTRHVARALRNVWLWLAKLGNICNSELGSPYSSCIRYLRDAKDRCERAIPLLFFLCYIVLGLKFICNMADVLAPIFCIVPQFIQDFIQRNVAAPITDALNRVRAEFEFNISVVHHFNISLNASKSLGQVSLDMMEAVQQHMEPYHRGLEVFSYISFLAILYLCFHAMRYRRRYLRDDTFDNVYITRRFVEMDLRRAEMGRATVLPLAARERGRYIPPAALWLSKKERQQYGIQLMAFLRHVLLGLGIILADYGIFWLLDLFRHQLSAEIIARAPSTMTISVNGTGYTSEIFQDLVSAFNALQEGKVSVLSQVCLIEPVEPDHSTYITIGVQTGGCCTLSDPGILYGLWLFIAIFGSYLARLRQAVCAAYYPSREQERMAFLHNIILARREWLALALHRGGTRRMASGGKSKILLILISRFPALARLSRLFGIQHKHCLTCGMAEQPGFIACITPSCKGLYCRECSRALNNTCSICMATLYHMDSGDEMDSSDEEPLDHKEQAESRDGELREVVVPQPPSPSHRVPVPLRNVKEHGKRHENPGIRSRAAPPHSQVEESSPAIGAMEAAAPGQEPSAGTETGVRKKRPNTTLKRAVVAVLPAPCSRFLWSRPGEYRCSKVFLGAGFGMLLSLGLCQLLIMPLDLSDTYRVKLTWGLTGVTALGWATSPHFRCANLLMVPKCLGKEGRLYVLSFVFAAIYHGPVSNLWHNLMEAKRSMDCVVELQVNHTGDLWHISTAPLRRVMEDLVRSGETLNGEMQNVSRAFMGLNDQVASEEGYDLKESEETGTHKTHNTQEMYEEKTKLRCESMIKMGVLRCTAHFINLYNSCMAKVFVPIINHIVCLPMQFAFLCQAVKVVNYWCKDKVPVDSNFGTVYDQVNGSVNSLSQEFSASIAYKEKYQEMLEGASIVQQLQEEVSSQLQQERARLGLAVSFFRLLLSFTFLFIFFSAFHYTYQYCHNIGFDNCYITTYFRQIDARRGEQNKRTLLPLLRDEISTFVFPCSLAVQRPELKYMVMELLRCIPILLFLIFVCGLDHFIFSVLSIIQSHSFVQYSYQTSHHMSINVMGTSLMAQLLRSTIGALNASVDTQVETSNLACLPKPRGMTREQYLTTFLPLGTLALLCLAQVYPFRLRRVIASFFFPKREKTRVLFLYNKLLRQRKNFFQLQRRRLAQRARQPPGLAALAGWEGPDPQ</sequence>
<dbReference type="InterPro" id="IPR012858">
    <property type="entry name" value="DC_STAMP-like"/>
</dbReference>
<keyword evidence="3 6" id="KW-1133">Transmembrane helix</keyword>
<feature type="transmembrane region" description="Helical" evidence="6">
    <location>
        <begin position="805"/>
        <end position="824"/>
    </location>
</feature>
<dbReference type="EMBL" id="WHWB01032625">
    <property type="protein sequence ID" value="KAJ7424794.1"/>
    <property type="molecule type" value="Genomic_DNA"/>
</dbReference>
<evidence type="ECO:0000256" key="1">
    <source>
        <dbReference type="ARBA" id="ARBA00004141"/>
    </source>
</evidence>
<feature type="compositionally biased region" description="Basic and acidic residues" evidence="5">
    <location>
        <begin position="717"/>
        <end position="728"/>
    </location>
</feature>
<comment type="caution">
    <text evidence="9">The sequence shown here is derived from an EMBL/GenBank/DDBJ whole genome shotgun (WGS) entry which is preliminary data.</text>
</comment>
<evidence type="ECO:0000256" key="4">
    <source>
        <dbReference type="ARBA" id="ARBA00023136"/>
    </source>
</evidence>
<feature type="transmembrane region" description="Helical" evidence="6">
    <location>
        <begin position="337"/>
        <end position="354"/>
    </location>
</feature>
<dbReference type="InterPro" id="IPR058842">
    <property type="entry name" value="DCST1_C"/>
</dbReference>
<keyword evidence="4 6" id="KW-0472">Membrane</keyword>